<keyword evidence="1" id="KW-1133">Transmembrane helix</keyword>
<keyword evidence="1" id="KW-0812">Transmembrane</keyword>
<keyword evidence="1" id="KW-0472">Membrane</keyword>
<gene>
    <name evidence="2" type="ORF">J2Z32_000112</name>
</gene>
<accession>A0ABS4FLN6</accession>
<dbReference type="EMBL" id="JAGGKG010000001">
    <property type="protein sequence ID" value="MBP1903500.1"/>
    <property type="molecule type" value="Genomic_DNA"/>
</dbReference>
<dbReference type="Proteomes" id="UP001519272">
    <property type="component" value="Unassembled WGS sequence"/>
</dbReference>
<protein>
    <submittedName>
        <fullName evidence="2">Uncharacterized protein</fullName>
    </submittedName>
</protein>
<dbReference type="RefSeq" id="WP_210087205.1">
    <property type="nucleotide sequence ID" value="NZ_JAGGKG010000001.1"/>
</dbReference>
<sequence>MSSILWSIPFLFEFKLFGSDFFPDLIGIALLCHGLSDLKKEYIHFKKASLIANIMLLWVFAKYVLSVAWFLKRGISISNELWIAPVLDSVTLILLLVTVGVVFKALTQFNEVTEELASKLSRLGKAYGVYTIIAILVRVINFGFGDYFSHTQWILFSVSIYFIVRMIILVREVYKAVKPDHFQEAVQVYQSMRIRFLSPKATGMLTLVTGIVANLPFVVYLLFFWYTDSIKGSLDLTTGSPLGNTFSYLFIMGSLTSVTLGMFALVISYFTRGKSTLYRPSILCAIFGFAQPFIIMLMVFGRIMLWPGI</sequence>
<name>A0ABS4FLN6_9BACL</name>
<feature type="transmembrane region" description="Helical" evidence="1">
    <location>
        <begin position="246"/>
        <end position="270"/>
    </location>
</feature>
<feature type="transmembrane region" description="Helical" evidence="1">
    <location>
        <begin position="127"/>
        <end position="144"/>
    </location>
</feature>
<comment type="caution">
    <text evidence="2">The sequence shown here is derived from an EMBL/GenBank/DDBJ whole genome shotgun (WGS) entry which is preliminary data.</text>
</comment>
<proteinExistence type="predicted"/>
<feature type="transmembrane region" description="Helical" evidence="1">
    <location>
        <begin position="150"/>
        <end position="170"/>
    </location>
</feature>
<evidence type="ECO:0000313" key="3">
    <source>
        <dbReference type="Proteomes" id="UP001519272"/>
    </source>
</evidence>
<reference evidence="2 3" key="1">
    <citation type="submission" date="2021-03" db="EMBL/GenBank/DDBJ databases">
        <title>Genomic Encyclopedia of Type Strains, Phase IV (KMG-IV): sequencing the most valuable type-strain genomes for metagenomic binning, comparative biology and taxonomic classification.</title>
        <authorList>
            <person name="Goeker M."/>
        </authorList>
    </citation>
    <scope>NUCLEOTIDE SEQUENCE [LARGE SCALE GENOMIC DNA]</scope>
    <source>
        <strain evidence="2 3">DSM 14349</strain>
    </source>
</reference>
<evidence type="ECO:0000313" key="2">
    <source>
        <dbReference type="EMBL" id="MBP1903500.1"/>
    </source>
</evidence>
<feature type="transmembrane region" description="Helical" evidence="1">
    <location>
        <begin position="82"/>
        <end position="106"/>
    </location>
</feature>
<feature type="transmembrane region" description="Helical" evidence="1">
    <location>
        <begin position="282"/>
        <end position="305"/>
    </location>
</feature>
<keyword evidence="3" id="KW-1185">Reference proteome</keyword>
<feature type="transmembrane region" description="Helical" evidence="1">
    <location>
        <begin position="201"/>
        <end position="226"/>
    </location>
</feature>
<evidence type="ECO:0000256" key="1">
    <source>
        <dbReference type="SAM" id="Phobius"/>
    </source>
</evidence>
<organism evidence="2 3">
    <name type="scientific">Paenibacillus turicensis</name>
    <dbReference type="NCBI Taxonomy" id="160487"/>
    <lineage>
        <taxon>Bacteria</taxon>
        <taxon>Bacillati</taxon>
        <taxon>Bacillota</taxon>
        <taxon>Bacilli</taxon>
        <taxon>Bacillales</taxon>
        <taxon>Paenibacillaceae</taxon>
        <taxon>Paenibacillus</taxon>
    </lineage>
</organism>
<feature type="transmembrane region" description="Helical" evidence="1">
    <location>
        <begin position="50"/>
        <end position="70"/>
    </location>
</feature>